<dbReference type="Pfam" id="PF05751">
    <property type="entry name" value="FixH"/>
    <property type="match status" value="1"/>
</dbReference>
<organism evidence="2 3">
    <name type="scientific">Psychromonas arctica</name>
    <dbReference type="NCBI Taxonomy" id="168275"/>
    <lineage>
        <taxon>Bacteria</taxon>
        <taxon>Pseudomonadati</taxon>
        <taxon>Pseudomonadota</taxon>
        <taxon>Gammaproteobacteria</taxon>
        <taxon>Alteromonadales</taxon>
        <taxon>Psychromonadaceae</taxon>
        <taxon>Psychromonas</taxon>
    </lineage>
</organism>
<dbReference type="EMBL" id="JBAKBA010000012">
    <property type="protein sequence ID" value="MEL0658931.1"/>
    <property type="molecule type" value="Genomic_DNA"/>
</dbReference>
<dbReference type="RefSeq" id="WP_341627540.1">
    <property type="nucleotide sequence ID" value="NZ_JBAKBA010000012.1"/>
</dbReference>
<keyword evidence="3" id="KW-1185">Reference proteome</keyword>
<name>A0ABU9HAV4_9GAMM</name>
<comment type="caution">
    <text evidence="2">The sequence shown here is derived from an EMBL/GenBank/DDBJ whole genome shotgun (WGS) entry which is preliminary data.</text>
</comment>
<evidence type="ECO:0000313" key="3">
    <source>
        <dbReference type="Proteomes" id="UP001366060"/>
    </source>
</evidence>
<evidence type="ECO:0000256" key="1">
    <source>
        <dbReference type="SAM" id="Phobius"/>
    </source>
</evidence>
<reference evidence="2 3" key="1">
    <citation type="submission" date="2024-02" db="EMBL/GenBank/DDBJ databases">
        <title>Bacteria isolated from the canopy kelp, Nereocystis luetkeana.</title>
        <authorList>
            <person name="Pfister C.A."/>
            <person name="Younker I.T."/>
            <person name="Light S.H."/>
        </authorList>
    </citation>
    <scope>NUCLEOTIDE SEQUENCE [LARGE SCALE GENOMIC DNA]</scope>
    <source>
        <strain evidence="2 3">TI.2.07</strain>
    </source>
</reference>
<gene>
    <name evidence="2" type="ORF">V6255_07215</name>
</gene>
<sequence length="158" mass="17901">MQTEVKKSWFKQFWPWFLIILPMAAVVAGISTFIIASDNKPDMVVDDYYKTGKAINADLSLLTNAKKLGLSAEVVQQADGLLIKMEGLETNTSISFSLFHSTQSKRDKLAMLTADAEGNYHFETDQPLVGKWSLRLEPFDKKWRLEKKVVFPSEKIAL</sequence>
<keyword evidence="1" id="KW-0472">Membrane</keyword>
<keyword evidence="1" id="KW-1133">Transmembrane helix</keyword>
<dbReference type="InterPro" id="IPR008620">
    <property type="entry name" value="FixH"/>
</dbReference>
<accession>A0ABU9HAV4</accession>
<proteinExistence type="predicted"/>
<evidence type="ECO:0000313" key="2">
    <source>
        <dbReference type="EMBL" id="MEL0658931.1"/>
    </source>
</evidence>
<keyword evidence="1" id="KW-0812">Transmembrane</keyword>
<protein>
    <submittedName>
        <fullName evidence="2">FixH family protein</fullName>
    </submittedName>
</protein>
<feature type="transmembrane region" description="Helical" evidence="1">
    <location>
        <begin position="13"/>
        <end position="36"/>
    </location>
</feature>
<dbReference type="Proteomes" id="UP001366060">
    <property type="component" value="Unassembled WGS sequence"/>
</dbReference>